<proteinExistence type="predicted"/>
<dbReference type="AlphaFoldDB" id="E3N2C4"/>
<evidence type="ECO:0000313" key="1">
    <source>
        <dbReference type="EMBL" id="EFO84077.1"/>
    </source>
</evidence>
<dbReference type="InParanoid" id="E3N2C4"/>
<dbReference type="EMBL" id="DS268512">
    <property type="protein sequence ID" value="EFO84077.1"/>
    <property type="molecule type" value="Genomic_DNA"/>
</dbReference>
<sequence length="68" mass="7511">MDPNPTLDYYTWATNAGARAFSGDDCLVLKAELDKPMVVDVQSCTSNTQFPAYTVLCGVEAWNYRTGK</sequence>
<gene>
    <name evidence="1" type="ORF">CRE_16938</name>
</gene>
<organism evidence="2">
    <name type="scientific">Caenorhabditis remanei</name>
    <name type="common">Caenorhabditis vulgaris</name>
    <dbReference type="NCBI Taxonomy" id="31234"/>
    <lineage>
        <taxon>Eukaryota</taxon>
        <taxon>Metazoa</taxon>
        <taxon>Ecdysozoa</taxon>
        <taxon>Nematoda</taxon>
        <taxon>Chromadorea</taxon>
        <taxon>Rhabditida</taxon>
        <taxon>Rhabditina</taxon>
        <taxon>Rhabditomorpha</taxon>
        <taxon>Rhabditoidea</taxon>
        <taxon>Rhabditidae</taxon>
        <taxon>Peloderinae</taxon>
        <taxon>Caenorhabditis</taxon>
    </lineage>
</organism>
<evidence type="ECO:0000313" key="2">
    <source>
        <dbReference type="Proteomes" id="UP000008281"/>
    </source>
</evidence>
<reference evidence="1" key="1">
    <citation type="submission" date="2007-07" db="EMBL/GenBank/DDBJ databases">
        <title>PCAP assembly of the Caenorhabditis remanei genome.</title>
        <authorList>
            <consortium name="The Caenorhabditis remanei Sequencing Consortium"/>
            <person name="Wilson R.K."/>
        </authorList>
    </citation>
    <scope>NUCLEOTIDE SEQUENCE [LARGE SCALE GENOMIC DNA]</scope>
    <source>
        <strain evidence="1">PB4641</strain>
    </source>
</reference>
<keyword evidence="2" id="KW-1185">Reference proteome</keyword>
<name>E3N2C4_CAERE</name>
<dbReference type="Proteomes" id="UP000008281">
    <property type="component" value="Unassembled WGS sequence"/>
</dbReference>
<protein>
    <submittedName>
        <fullName evidence="1">Uncharacterized protein</fullName>
    </submittedName>
</protein>
<accession>E3N2C4</accession>
<dbReference type="HOGENOM" id="CLU_2796396_0_0_1"/>